<feature type="transmembrane region" description="Helical" evidence="3">
    <location>
        <begin position="6"/>
        <end position="29"/>
    </location>
</feature>
<reference evidence="5 6" key="1">
    <citation type="submission" date="2020-08" db="EMBL/GenBank/DDBJ databases">
        <title>A Genomic Blueprint of the Chicken Gut Microbiome.</title>
        <authorList>
            <person name="Gilroy R."/>
            <person name="Ravi A."/>
            <person name="Getino M."/>
            <person name="Pursley I."/>
            <person name="Horton D.L."/>
            <person name="Alikhan N.-F."/>
            <person name="Baker D."/>
            <person name="Gharbi K."/>
            <person name="Hall N."/>
            <person name="Watson M."/>
            <person name="Adriaenssens E.M."/>
            <person name="Foster-Nyarko E."/>
            <person name="Jarju S."/>
            <person name="Secka A."/>
            <person name="Antonio M."/>
            <person name="Oren A."/>
            <person name="Chaudhuri R."/>
            <person name="La Ragione R.M."/>
            <person name="Hildebrand F."/>
            <person name="Pallen M.J."/>
        </authorList>
    </citation>
    <scope>NUCLEOTIDE SEQUENCE [LARGE SCALE GENOMIC DNA]</scope>
    <source>
        <strain evidence="5 6">Sa3CUN1</strain>
    </source>
</reference>
<dbReference type="EMBL" id="JACSQZ010000004">
    <property type="protein sequence ID" value="MBD7913856.1"/>
    <property type="molecule type" value="Genomic_DNA"/>
</dbReference>
<keyword evidence="6" id="KW-1185">Reference proteome</keyword>
<keyword evidence="1" id="KW-0808">Transferase</keyword>
<dbReference type="InterPro" id="IPR005467">
    <property type="entry name" value="His_kinase_dom"/>
</dbReference>
<dbReference type="PANTHER" id="PTHR40448">
    <property type="entry name" value="TWO-COMPONENT SENSOR HISTIDINE KINASE"/>
    <property type="match status" value="1"/>
</dbReference>
<evidence type="ECO:0000256" key="3">
    <source>
        <dbReference type="SAM" id="Phobius"/>
    </source>
</evidence>
<dbReference type="PANTHER" id="PTHR40448:SF1">
    <property type="entry name" value="TWO-COMPONENT SENSOR HISTIDINE KINASE"/>
    <property type="match status" value="1"/>
</dbReference>
<dbReference type="Gene3D" id="3.30.565.10">
    <property type="entry name" value="Histidine kinase-like ATPase, C-terminal domain"/>
    <property type="match status" value="1"/>
</dbReference>
<dbReference type="Gene3D" id="1.10.287.130">
    <property type="match status" value="1"/>
</dbReference>
<dbReference type="InterPro" id="IPR032834">
    <property type="entry name" value="NatK-like_C"/>
</dbReference>
<feature type="transmembrane region" description="Helical" evidence="3">
    <location>
        <begin position="87"/>
        <end position="110"/>
    </location>
</feature>
<evidence type="ECO:0000256" key="2">
    <source>
        <dbReference type="ARBA" id="ARBA00023012"/>
    </source>
</evidence>
<keyword evidence="2" id="KW-0902">Two-component regulatory system</keyword>
<name>A0ABR8Q0B2_9CLOT</name>
<dbReference type="InterPro" id="IPR036890">
    <property type="entry name" value="HATPase_C_sf"/>
</dbReference>
<keyword evidence="3" id="KW-0472">Membrane</keyword>
<comment type="caution">
    <text evidence="5">The sequence shown here is derived from an EMBL/GenBank/DDBJ whole genome shotgun (WGS) entry which is preliminary data.</text>
</comment>
<feature type="transmembrane region" description="Helical" evidence="3">
    <location>
        <begin position="41"/>
        <end position="57"/>
    </location>
</feature>
<feature type="transmembrane region" description="Helical" evidence="3">
    <location>
        <begin position="172"/>
        <end position="192"/>
    </location>
</feature>
<feature type="transmembrane region" description="Helical" evidence="3">
    <location>
        <begin position="63"/>
        <end position="80"/>
    </location>
</feature>
<dbReference type="Proteomes" id="UP000640335">
    <property type="component" value="Unassembled WGS sequence"/>
</dbReference>
<keyword evidence="3" id="KW-0812">Transmembrane</keyword>
<keyword evidence="3" id="KW-1133">Transmembrane helix</keyword>
<evidence type="ECO:0000259" key="4">
    <source>
        <dbReference type="PROSITE" id="PS50109"/>
    </source>
</evidence>
<feature type="domain" description="Histidine kinase" evidence="4">
    <location>
        <begin position="299"/>
        <end position="441"/>
    </location>
</feature>
<dbReference type="Pfam" id="PF14501">
    <property type="entry name" value="HATPase_c_5"/>
    <property type="match status" value="1"/>
</dbReference>
<dbReference type="RefSeq" id="WP_191747911.1">
    <property type="nucleotide sequence ID" value="NZ_JACSQZ010000004.1"/>
</dbReference>
<feature type="transmembrane region" description="Helical" evidence="3">
    <location>
        <begin position="130"/>
        <end position="152"/>
    </location>
</feature>
<organism evidence="5 6">
    <name type="scientific">Clostridium gallinarum</name>
    <dbReference type="NCBI Taxonomy" id="2762246"/>
    <lineage>
        <taxon>Bacteria</taxon>
        <taxon>Bacillati</taxon>
        <taxon>Bacillota</taxon>
        <taxon>Clostridia</taxon>
        <taxon>Eubacteriales</taxon>
        <taxon>Clostridiaceae</taxon>
        <taxon>Clostridium</taxon>
    </lineage>
</organism>
<evidence type="ECO:0000313" key="6">
    <source>
        <dbReference type="Proteomes" id="UP000640335"/>
    </source>
</evidence>
<proteinExistence type="predicted"/>
<dbReference type="SUPFAM" id="SSF55874">
    <property type="entry name" value="ATPase domain of HSP90 chaperone/DNA topoisomerase II/histidine kinase"/>
    <property type="match status" value="1"/>
</dbReference>
<feature type="transmembrane region" description="Helical" evidence="3">
    <location>
        <begin position="204"/>
        <end position="221"/>
    </location>
</feature>
<evidence type="ECO:0000313" key="5">
    <source>
        <dbReference type="EMBL" id="MBD7913856.1"/>
    </source>
</evidence>
<keyword evidence="1" id="KW-0418">Kinase</keyword>
<gene>
    <name evidence="5" type="ORF">H9660_01715</name>
</gene>
<protein>
    <submittedName>
        <fullName evidence="5">GHKL domain-containing protein</fullName>
    </submittedName>
</protein>
<accession>A0ABR8Q0B2</accession>
<sequence length="441" mass="51376">MNYTLLNPLLVIVNLIIEINTSIIFGFSLTEVNLRKVLKKSIFISVVAGVLFYYSSIFTNKNISVLFICLITIPCIYFFIKIPFSQVIIIVLLALTFDLCIIKLLEYNILNILLIKNNIAEDVVIQSSVAIFQFLSNIVITMIIYNNSVVFFPEFIFEDKILFNDSSDYYNINIYSIEFILLSLNFVLYIMFLELHYFRFNFRIILVFLSIIISSLLLFYLKSNIQYKSKLRELLSDSQHQKEILAYYNVIRSQRHDFNFHLNAIYALINDKNYLDCKKYIEDIVKDAGYINELLPLHHPIIGAMLNTFKEIANQKGIEINYYIYDNLIDMPCSVYEMNKILGNLIQNAIDELQNESQNNLKIDVDISKERESIVLKVKNSTNSEKECIKSIFDIGYTTKKNHEGLGLPMIQKILLKYNGVIYSEILDNEISFIVRIPVLH</sequence>
<dbReference type="PROSITE" id="PS50109">
    <property type="entry name" value="HIS_KIN"/>
    <property type="match status" value="1"/>
</dbReference>
<evidence type="ECO:0000256" key="1">
    <source>
        <dbReference type="ARBA" id="ARBA00022777"/>
    </source>
</evidence>